<dbReference type="NCBIfam" id="TIGR04076">
    <property type="entry name" value="TIGR04076 family protein"/>
    <property type="match status" value="1"/>
</dbReference>
<dbReference type="EMBL" id="VSLA01000027">
    <property type="protein sequence ID" value="TYC84053.1"/>
    <property type="molecule type" value="Genomic_DNA"/>
</dbReference>
<keyword evidence="6" id="KW-1185">Reference proteome</keyword>
<gene>
    <name evidence="1" type="ORF">ACWI_22050</name>
    <name evidence="2" type="ORF">FXB42_13815</name>
    <name evidence="3" type="ORF">LNN31_08545</name>
</gene>
<dbReference type="Proteomes" id="UP000322619">
    <property type="component" value="Unassembled WGS sequence"/>
</dbReference>
<dbReference type="RefSeq" id="WP_070371487.1">
    <property type="nucleotide sequence ID" value="NZ_CABIIK010000021.1"/>
</dbReference>
<dbReference type="Proteomes" id="UP001163550">
    <property type="component" value="Chromosome"/>
</dbReference>
<sequence>MNEIEQKIKLVVESSDCPLYAPGDEVIFDGPQLDKDNSGNFCMMALSAVFPFVYAARKGVINEAPLQCPDCGEKVVFRIYKA</sequence>
<reference evidence="2 5" key="2">
    <citation type="submission" date="2019-08" db="EMBL/GenBank/DDBJ databases">
        <title>Isolation and enrichment of carboxydotrophic bacteria from anaerobic sludge for the production of bio-based chemicals from syngas.</title>
        <authorList>
            <person name="Antares A.L."/>
            <person name="Moreira J."/>
            <person name="Diender M."/>
            <person name="Parshina S.N."/>
            <person name="Stams A.J.M."/>
            <person name="Alves M."/>
            <person name="Alves J.I."/>
            <person name="Sousa D.Z."/>
        </authorList>
    </citation>
    <scope>NUCLEOTIDE SEQUENCE [LARGE SCALE GENOMIC DNA]</scope>
    <source>
        <strain evidence="2 5">JM</strain>
    </source>
</reference>
<dbReference type="EMBL" id="LKEU01000031">
    <property type="protein sequence ID" value="OFV70424.1"/>
    <property type="molecule type" value="Genomic_DNA"/>
</dbReference>
<protein>
    <submittedName>
        <fullName evidence="2">TIGR04076 family protein</fullName>
    </submittedName>
</protein>
<accession>A0A1F2PHH3</accession>
<dbReference type="EMBL" id="CP087994">
    <property type="protein sequence ID" value="UYO64456.1"/>
    <property type="molecule type" value="Genomic_DNA"/>
</dbReference>
<evidence type="ECO:0000313" key="5">
    <source>
        <dbReference type="Proteomes" id="UP000322619"/>
    </source>
</evidence>
<evidence type="ECO:0000313" key="1">
    <source>
        <dbReference type="EMBL" id="OFV70424.1"/>
    </source>
</evidence>
<name>A0A1F2PHH3_9FIRM</name>
<dbReference type="AlphaFoldDB" id="A0A1F2PHH3"/>
<evidence type="ECO:0000313" key="3">
    <source>
        <dbReference type="EMBL" id="UYO64456.1"/>
    </source>
</evidence>
<dbReference type="InterPro" id="IPR023811">
    <property type="entry name" value="CHP04076"/>
</dbReference>
<evidence type="ECO:0000313" key="4">
    <source>
        <dbReference type="Proteomes" id="UP000176244"/>
    </source>
</evidence>
<dbReference type="OrthoDB" id="5432414at2"/>
<organism evidence="1 4">
    <name type="scientific">Acetobacterium wieringae</name>
    <dbReference type="NCBI Taxonomy" id="52694"/>
    <lineage>
        <taxon>Bacteria</taxon>
        <taxon>Bacillati</taxon>
        <taxon>Bacillota</taxon>
        <taxon>Clostridia</taxon>
        <taxon>Eubacteriales</taxon>
        <taxon>Eubacteriaceae</taxon>
        <taxon>Acetobacterium</taxon>
    </lineage>
</organism>
<dbReference type="STRING" id="52694.ACWI_22050"/>
<proteinExistence type="predicted"/>
<dbReference type="Proteomes" id="UP000176244">
    <property type="component" value="Unassembled WGS sequence"/>
</dbReference>
<reference evidence="3" key="3">
    <citation type="submission" date="2021-11" db="EMBL/GenBank/DDBJ databases">
        <title>Isoprene-degrading acetogen.</title>
        <authorList>
            <person name="Yang Y."/>
            <person name="Jin H."/>
            <person name="Yan J."/>
        </authorList>
    </citation>
    <scope>NUCLEOTIDE SEQUENCE</scope>
    <source>
        <strain evidence="3">Berkeley</strain>
    </source>
</reference>
<evidence type="ECO:0000313" key="2">
    <source>
        <dbReference type="EMBL" id="TYC84053.1"/>
    </source>
</evidence>
<reference evidence="1 4" key="1">
    <citation type="submission" date="2015-09" db="EMBL/GenBank/DDBJ databases">
        <title>Genome sequence of Acetobacterium wieringae DSM 1911.</title>
        <authorList>
            <person name="Poehlein A."/>
            <person name="Bengelsdorf F.R."/>
            <person name="Schiel-Bengelsdorf B."/>
            <person name="Duerre P."/>
            <person name="Daniel R."/>
        </authorList>
    </citation>
    <scope>NUCLEOTIDE SEQUENCE [LARGE SCALE GENOMIC DNA]</scope>
    <source>
        <strain evidence="1 4">DSM 1911</strain>
    </source>
</reference>
<evidence type="ECO:0000313" key="6">
    <source>
        <dbReference type="Proteomes" id="UP001163550"/>
    </source>
</evidence>